<feature type="region of interest" description="Disordered" evidence="1">
    <location>
        <begin position="82"/>
        <end position="110"/>
    </location>
</feature>
<comment type="caution">
    <text evidence="2">The sequence shown here is derived from an EMBL/GenBank/DDBJ whole genome shotgun (WGS) entry which is preliminary data.</text>
</comment>
<dbReference type="Proteomes" id="UP000634136">
    <property type="component" value="Unassembled WGS sequence"/>
</dbReference>
<organism evidence="2 3">
    <name type="scientific">Senna tora</name>
    <dbReference type="NCBI Taxonomy" id="362788"/>
    <lineage>
        <taxon>Eukaryota</taxon>
        <taxon>Viridiplantae</taxon>
        <taxon>Streptophyta</taxon>
        <taxon>Embryophyta</taxon>
        <taxon>Tracheophyta</taxon>
        <taxon>Spermatophyta</taxon>
        <taxon>Magnoliopsida</taxon>
        <taxon>eudicotyledons</taxon>
        <taxon>Gunneridae</taxon>
        <taxon>Pentapetalae</taxon>
        <taxon>rosids</taxon>
        <taxon>fabids</taxon>
        <taxon>Fabales</taxon>
        <taxon>Fabaceae</taxon>
        <taxon>Caesalpinioideae</taxon>
        <taxon>Cassia clade</taxon>
        <taxon>Senna</taxon>
    </lineage>
</organism>
<reference evidence="2" key="1">
    <citation type="submission" date="2020-09" db="EMBL/GenBank/DDBJ databases">
        <title>Genome-Enabled Discovery of Anthraquinone Biosynthesis in Senna tora.</title>
        <authorList>
            <person name="Kang S.-H."/>
            <person name="Pandey R.P."/>
            <person name="Lee C.-M."/>
            <person name="Sim J.-S."/>
            <person name="Jeong J.-T."/>
            <person name="Choi B.-S."/>
            <person name="Jung M."/>
            <person name="Ginzburg D."/>
            <person name="Zhao K."/>
            <person name="Won S.Y."/>
            <person name="Oh T.-J."/>
            <person name="Yu Y."/>
            <person name="Kim N.-H."/>
            <person name="Lee O.R."/>
            <person name="Lee T.-H."/>
            <person name="Bashyal P."/>
            <person name="Kim T.-S."/>
            <person name="Lee W.-H."/>
            <person name="Kawkins C."/>
            <person name="Kim C.-K."/>
            <person name="Kim J.S."/>
            <person name="Ahn B.O."/>
            <person name="Rhee S.Y."/>
            <person name="Sohng J.K."/>
        </authorList>
    </citation>
    <scope>NUCLEOTIDE SEQUENCE</scope>
    <source>
        <tissue evidence="2">Leaf</tissue>
    </source>
</reference>
<name>A0A835CE36_9FABA</name>
<accession>A0A835CE36</accession>
<dbReference type="AlphaFoldDB" id="A0A835CE36"/>
<proteinExistence type="predicted"/>
<feature type="compositionally biased region" description="Basic and acidic residues" evidence="1">
    <location>
        <begin position="100"/>
        <end position="110"/>
    </location>
</feature>
<evidence type="ECO:0000313" key="3">
    <source>
        <dbReference type="Proteomes" id="UP000634136"/>
    </source>
</evidence>
<gene>
    <name evidence="2" type="ORF">G2W53_007311</name>
</gene>
<dbReference type="OrthoDB" id="1436852at2759"/>
<dbReference type="EMBL" id="JAAIUW010000003">
    <property type="protein sequence ID" value="KAF7838829.1"/>
    <property type="molecule type" value="Genomic_DNA"/>
</dbReference>
<sequence>MSKKQKVENRKVFTFEFLPAPGDIEAEPFPMVISANVHGYLVKHILVDQDRPSMCYTTTHFPRWEEDTRTCNPHHSRCDLETTRKTQRRATRSTINKPGRQLDDTHCGIP</sequence>
<evidence type="ECO:0000313" key="2">
    <source>
        <dbReference type="EMBL" id="KAF7838829.1"/>
    </source>
</evidence>
<protein>
    <submittedName>
        <fullName evidence="2">Uncharacterized protein</fullName>
    </submittedName>
</protein>
<evidence type="ECO:0000256" key="1">
    <source>
        <dbReference type="SAM" id="MobiDB-lite"/>
    </source>
</evidence>
<keyword evidence="3" id="KW-1185">Reference proteome</keyword>